<keyword evidence="1" id="KW-0472">Membrane</keyword>
<name>A0ABP4TTX0_9MICO</name>
<gene>
    <name evidence="3" type="ORF">GCM10009808_08540</name>
</gene>
<feature type="transmembrane region" description="Helical" evidence="1">
    <location>
        <begin position="40"/>
        <end position="64"/>
    </location>
</feature>
<evidence type="ECO:0000313" key="3">
    <source>
        <dbReference type="EMBL" id="GAA1693713.1"/>
    </source>
</evidence>
<keyword evidence="1" id="KW-0812">Transmembrane</keyword>
<comment type="caution">
    <text evidence="3">The sequence shown here is derived from an EMBL/GenBank/DDBJ whole genome shotgun (WGS) entry which is preliminary data.</text>
</comment>
<dbReference type="RefSeq" id="WP_344069771.1">
    <property type="nucleotide sequence ID" value="NZ_BAAAPL010000001.1"/>
</dbReference>
<protein>
    <recommendedName>
        <fullName evidence="2">Peptidase S11 D-alanyl-D-alanine carboxypeptidase A N-terminal domain-containing protein</fullName>
    </recommendedName>
</protein>
<dbReference type="InterPro" id="IPR001967">
    <property type="entry name" value="Peptidase_S11_N"/>
</dbReference>
<organism evidence="3 4">
    <name type="scientific">Microbacterium sediminicola</name>
    <dbReference type="NCBI Taxonomy" id="415210"/>
    <lineage>
        <taxon>Bacteria</taxon>
        <taxon>Bacillati</taxon>
        <taxon>Actinomycetota</taxon>
        <taxon>Actinomycetes</taxon>
        <taxon>Micrococcales</taxon>
        <taxon>Microbacteriaceae</taxon>
        <taxon>Microbacterium</taxon>
    </lineage>
</organism>
<proteinExistence type="predicted"/>
<evidence type="ECO:0000256" key="1">
    <source>
        <dbReference type="SAM" id="Phobius"/>
    </source>
</evidence>
<feature type="domain" description="Peptidase S11 D-alanyl-D-alanine carboxypeptidase A N-terminal" evidence="2">
    <location>
        <begin position="123"/>
        <end position="314"/>
    </location>
</feature>
<dbReference type="EMBL" id="BAAAPL010000001">
    <property type="protein sequence ID" value="GAA1693713.1"/>
    <property type="molecule type" value="Genomic_DNA"/>
</dbReference>
<dbReference type="Pfam" id="PF00768">
    <property type="entry name" value="Peptidase_S11"/>
    <property type="match status" value="1"/>
</dbReference>
<keyword evidence="1" id="KW-1133">Transmembrane helix</keyword>
<dbReference type="Gene3D" id="3.40.710.10">
    <property type="entry name" value="DD-peptidase/beta-lactamase superfamily"/>
    <property type="match status" value="1"/>
</dbReference>
<accession>A0ABP4TTX0</accession>
<sequence>MTGSLEDSQAYGELAALVDTAPTDDTSAPVTRGPRRGARIALIVAGVIVVALAASMGGYCVWALSAALPAPTVSWDDPGGVSAEPAVLAVPDFGASALSVSGAEDYLGPDAHGIWLSGGSGAPQSIGSVSKIITALVILDAYPLVDADDPGPTITFSSEDNALYDQYYVQGATIAPMPTGSTMSLHDALATMLIPSASNYADALASWAFGSHSGFRAATRDWLATHGLSGTTILEPTGLNPGNTSTPTDMVTIGKLAAANPTVAAIASTRSLTFPSPGFMSNTNQLLGVEGISGLKTGNLGYGTYALLYTASMDVGLPAPVELTGVVLGGATRESVNADVIALLRSIRAGFHDLPLIAEGDRIGEFTTPWGSAGAIVASADAALFTWSDTPVTPKVQLRDDPSYAEGEVVGTITWTSGTGSVSVDLIVDGGVHPPTEWWRLTHPRELAHG</sequence>
<evidence type="ECO:0000259" key="2">
    <source>
        <dbReference type="Pfam" id="PF00768"/>
    </source>
</evidence>
<keyword evidence="4" id="KW-1185">Reference proteome</keyword>
<dbReference type="Proteomes" id="UP001501690">
    <property type="component" value="Unassembled WGS sequence"/>
</dbReference>
<dbReference type="SUPFAM" id="SSF56601">
    <property type="entry name" value="beta-lactamase/transpeptidase-like"/>
    <property type="match status" value="1"/>
</dbReference>
<reference evidence="4" key="1">
    <citation type="journal article" date="2019" name="Int. J. Syst. Evol. Microbiol.">
        <title>The Global Catalogue of Microorganisms (GCM) 10K type strain sequencing project: providing services to taxonomists for standard genome sequencing and annotation.</title>
        <authorList>
            <consortium name="The Broad Institute Genomics Platform"/>
            <consortium name="The Broad Institute Genome Sequencing Center for Infectious Disease"/>
            <person name="Wu L."/>
            <person name="Ma J."/>
        </authorList>
    </citation>
    <scope>NUCLEOTIDE SEQUENCE [LARGE SCALE GENOMIC DNA]</scope>
    <source>
        <strain evidence="4">JCM 15577</strain>
    </source>
</reference>
<evidence type="ECO:0000313" key="4">
    <source>
        <dbReference type="Proteomes" id="UP001501690"/>
    </source>
</evidence>
<dbReference type="InterPro" id="IPR012338">
    <property type="entry name" value="Beta-lactam/transpept-like"/>
</dbReference>